<gene>
    <name evidence="1" type="ORF">SAMN04488075_2331</name>
</gene>
<proteinExistence type="predicted"/>
<reference evidence="2" key="1">
    <citation type="submission" date="2016-10" db="EMBL/GenBank/DDBJ databases">
        <authorList>
            <person name="Varghese N."/>
            <person name="Submissions S."/>
        </authorList>
    </citation>
    <scope>NUCLEOTIDE SEQUENCE [LARGE SCALE GENOMIC DNA]</scope>
    <source>
        <strain evidence="2">DSM 11593</strain>
    </source>
</reference>
<dbReference type="EMBL" id="FNXG01000004">
    <property type="protein sequence ID" value="SEI03424.1"/>
    <property type="molecule type" value="Genomic_DNA"/>
</dbReference>
<dbReference type="AlphaFoldDB" id="A0A1H6MZ84"/>
<dbReference type="RefSeq" id="WP_090848268.1">
    <property type="nucleotide sequence ID" value="NZ_FNXG01000004.1"/>
</dbReference>
<accession>A0A1H6MZ84</accession>
<keyword evidence="2" id="KW-1185">Reference proteome</keyword>
<evidence type="ECO:0000313" key="2">
    <source>
        <dbReference type="Proteomes" id="UP000199125"/>
    </source>
</evidence>
<protein>
    <submittedName>
        <fullName evidence="1">Uncharacterized protein</fullName>
    </submittedName>
</protein>
<sequence length="262" mass="28657">MPEDIQPAPDDRIHFRLSSIDRGTVATVNVGSRSASFLAGTALSQHPKFGPIIKPLDGIVAASLERLAARNLDGYTGPALEREVSTELARIRPALLAAIAGVREIRSNHQLRKARTLDFNREVNASLRSDLRRFWAGHDSPQRLKLAIDGDWLLLSALIESGQDFSGLSNELWNQVETRFMILNHVKIAGLDSSHVIPSTTEYLTGAGTDHAAAFKTAEQAVRAWEVESDLLDLAEDYFQALVRALMLVSNKSATEIAGLPV</sequence>
<evidence type="ECO:0000313" key="1">
    <source>
        <dbReference type="EMBL" id="SEI03424.1"/>
    </source>
</evidence>
<dbReference type="Proteomes" id="UP000199125">
    <property type="component" value="Unassembled WGS sequence"/>
</dbReference>
<organism evidence="1 2">
    <name type="scientific">Paracoccus alkenifer</name>
    <dbReference type="NCBI Taxonomy" id="65735"/>
    <lineage>
        <taxon>Bacteria</taxon>
        <taxon>Pseudomonadati</taxon>
        <taxon>Pseudomonadota</taxon>
        <taxon>Alphaproteobacteria</taxon>
        <taxon>Rhodobacterales</taxon>
        <taxon>Paracoccaceae</taxon>
        <taxon>Paracoccus</taxon>
    </lineage>
</organism>
<name>A0A1H6MZ84_9RHOB</name>